<evidence type="ECO:0000256" key="1">
    <source>
        <dbReference type="SAM" id="Phobius"/>
    </source>
</evidence>
<keyword evidence="3" id="KW-1185">Reference proteome</keyword>
<proteinExistence type="predicted"/>
<keyword evidence="1" id="KW-0472">Membrane</keyword>
<accession>A0ABP0WQT5</accession>
<sequence length="84" mass="9520">MIEKRPVDAPSSIWWVITYSIAPAVNTINVTFIVLQDKSLLLTQQEQRIQMLIGTIMTMFSIEMIEELKGGNNEGAGNYVNFEQ</sequence>
<evidence type="ECO:0000313" key="3">
    <source>
        <dbReference type="Proteomes" id="UP001497444"/>
    </source>
</evidence>
<keyword evidence="1" id="KW-0812">Transmembrane</keyword>
<dbReference type="Proteomes" id="UP001497444">
    <property type="component" value="Chromosome 2"/>
</dbReference>
<name>A0ABP0WQT5_9BRYO</name>
<gene>
    <name evidence="2" type="ORF">CSSPJE1EN1_LOCUS14705</name>
</gene>
<dbReference type="EMBL" id="OZ020097">
    <property type="protein sequence ID" value="CAK9269227.1"/>
    <property type="molecule type" value="Genomic_DNA"/>
</dbReference>
<feature type="transmembrane region" description="Helical" evidence="1">
    <location>
        <begin position="12"/>
        <end position="35"/>
    </location>
</feature>
<organism evidence="2 3">
    <name type="scientific">Sphagnum jensenii</name>
    <dbReference type="NCBI Taxonomy" id="128206"/>
    <lineage>
        <taxon>Eukaryota</taxon>
        <taxon>Viridiplantae</taxon>
        <taxon>Streptophyta</taxon>
        <taxon>Embryophyta</taxon>
        <taxon>Bryophyta</taxon>
        <taxon>Sphagnophytina</taxon>
        <taxon>Sphagnopsida</taxon>
        <taxon>Sphagnales</taxon>
        <taxon>Sphagnaceae</taxon>
        <taxon>Sphagnum</taxon>
    </lineage>
</organism>
<keyword evidence="1" id="KW-1133">Transmembrane helix</keyword>
<protein>
    <submittedName>
        <fullName evidence="2">Uncharacterized protein</fullName>
    </submittedName>
</protein>
<reference evidence="2 3" key="1">
    <citation type="submission" date="2024-02" db="EMBL/GenBank/DDBJ databases">
        <authorList>
            <consortium name="ELIXIR-Norway"/>
            <consortium name="Elixir Norway"/>
        </authorList>
    </citation>
    <scope>NUCLEOTIDE SEQUENCE [LARGE SCALE GENOMIC DNA]</scope>
</reference>
<evidence type="ECO:0000313" key="2">
    <source>
        <dbReference type="EMBL" id="CAK9269227.1"/>
    </source>
</evidence>